<organism evidence="3 4">
    <name type="scientific">Cercophora newfieldiana</name>
    <dbReference type="NCBI Taxonomy" id="92897"/>
    <lineage>
        <taxon>Eukaryota</taxon>
        <taxon>Fungi</taxon>
        <taxon>Dikarya</taxon>
        <taxon>Ascomycota</taxon>
        <taxon>Pezizomycotina</taxon>
        <taxon>Sordariomycetes</taxon>
        <taxon>Sordariomycetidae</taxon>
        <taxon>Sordariales</taxon>
        <taxon>Lasiosphaeriaceae</taxon>
        <taxon>Cercophora</taxon>
    </lineage>
</organism>
<keyword evidence="2" id="KW-1133">Transmembrane helix</keyword>
<dbReference type="AlphaFoldDB" id="A0AA40CH02"/>
<evidence type="ECO:0000256" key="2">
    <source>
        <dbReference type="SAM" id="Phobius"/>
    </source>
</evidence>
<evidence type="ECO:0000313" key="4">
    <source>
        <dbReference type="Proteomes" id="UP001174936"/>
    </source>
</evidence>
<evidence type="ECO:0000256" key="1">
    <source>
        <dbReference type="SAM" id="MobiDB-lite"/>
    </source>
</evidence>
<dbReference type="EMBL" id="JAULSV010000007">
    <property type="protein sequence ID" value="KAK0638526.1"/>
    <property type="molecule type" value="Genomic_DNA"/>
</dbReference>
<proteinExistence type="predicted"/>
<feature type="region of interest" description="Disordered" evidence="1">
    <location>
        <begin position="103"/>
        <end position="197"/>
    </location>
</feature>
<comment type="caution">
    <text evidence="3">The sequence shown here is derived from an EMBL/GenBank/DDBJ whole genome shotgun (WGS) entry which is preliminary data.</text>
</comment>
<keyword evidence="4" id="KW-1185">Reference proteome</keyword>
<accession>A0AA40CH02</accession>
<sequence length="197" mass="23071">MPSKYRPIRIRQTAPHYLAEFDVTEFLKKHKPVPQPEAYHADHSVMYSLAQAIPWMIGILIVKFILRYLMACFAQIQHRWPQFTPLDPDVYWPFKIDPVVESVMEEGSEEDDSEEDDSEEDDSDEDDSEEEQGLGDEYWEGVDSEDEDSEDEDSEEDSDEEQSDWWAPTPIKHRETWSQRQMPWAQAEYSGIGYSGI</sequence>
<gene>
    <name evidence="3" type="ORF">B0T16DRAFT_449508</name>
</gene>
<feature type="transmembrane region" description="Helical" evidence="2">
    <location>
        <begin position="52"/>
        <end position="70"/>
    </location>
</feature>
<keyword evidence="2" id="KW-0472">Membrane</keyword>
<reference evidence="3" key="1">
    <citation type="submission" date="2023-06" db="EMBL/GenBank/DDBJ databases">
        <title>Genome-scale phylogeny and comparative genomics of the fungal order Sordariales.</title>
        <authorList>
            <consortium name="Lawrence Berkeley National Laboratory"/>
            <person name="Hensen N."/>
            <person name="Bonometti L."/>
            <person name="Westerberg I."/>
            <person name="Brannstrom I.O."/>
            <person name="Guillou S."/>
            <person name="Cros-Aarteil S."/>
            <person name="Calhoun S."/>
            <person name="Haridas S."/>
            <person name="Kuo A."/>
            <person name="Mondo S."/>
            <person name="Pangilinan J."/>
            <person name="Riley R."/>
            <person name="Labutti K."/>
            <person name="Andreopoulos B."/>
            <person name="Lipzen A."/>
            <person name="Chen C."/>
            <person name="Yanf M."/>
            <person name="Daum C."/>
            <person name="Ng V."/>
            <person name="Clum A."/>
            <person name="Steindorff A."/>
            <person name="Ohm R."/>
            <person name="Martin F."/>
            <person name="Silar P."/>
            <person name="Natvig D."/>
            <person name="Lalanne C."/>
            <person name="Gautier V."/>
            <person name="Ament-Velasquez S.L."/>
            <person name="Kruys A."/>
            <person name="Hutchinson M.I."/>
            <person name="Powell A.J."/>
            <person name="Barry K."/>
            <person name="Miller A.N."/>
            <person name="Grigoriev I.V."/>
            <person name="Debuchy R."/>
            <person name="Gladieux P."/>
            <person name="Thoren M.H."/>
            <person name="Johannesson H."/>
        </authorList>
    </citation>
    <scope>NUCLEOTIDE SEQUENCE</scope>
    <source>
        <strain evidence="3">SMH2532-1</strain>
    </source>
</reference>
<feature type="compositionally biased region" description="Acidic residues" evidence="1">
    <location>
        <begin position="103"/>
        <end position="163"/>
    </location>
</feature>
<protein>
    <submittedName>
        <fullName evidence="3">Uncharacterized protein</fullName>
    </submittedName>
</protein>
<name>A0AA40CH02_9PEZI</name>
<evidence type="ECO:0000313" key="3">
    <source>
        <dbReference type="EMBL" id="KAK0638526.1"/>
    </source>
</evidence>
<keyword evidence="2" id="KW-0812">Transmembrane</keyword>
<dbReference type="Proteomes" id="UP001174936">
    <property type="component" value="Unassembled WGS sequence"/>
</dbReference>